<dbReference type="GO" id="GO:0045454">
    <property type="term" value="P:cell redox homeostasis"/>
    <property type="evidence" value="ECO:0007669"/>
    <property type="project" value="TreeGrafter"/>
</dbReference>
<comment type="caution">
    <text evidence="4">The sequence shown here is derived from an EMBL/GenBank/DDBJ whole genome shotgun (WGS) entry which is preliminary data.</text>
</comment>
<dbReference type="Pfam" id="PF00462">
    <property type="entry name" value="Glutaredoxin"/>
    <property type="match status" value="1"/>
</dbReference>
<evidence type="ECO:0000313" key="4">
    <source>
        <dbReference type="EMBL" id="RKX66523.1"/>
    </source>
</evidence>
<protein>
    <submittedName>
        <fullName evidence="4">NrdH-redoxin</fullName>
    </submittedName>
</protein>
<reference evidence="4 5" key="1">
    <citation type="submission" date="2018-06" db="EMBL/GenBank/DDBJ databases">
        <title>Extensive metabolic versatility and redundancy in microbially diverse, dynamic hydrothermal sediments.</title>
        <authorList>
            <person name="Dombrowski N."/>
            <person name="Teske A."/>
            <person name="Baker B.J."/>
        </authorList>
    </citation>
    <scope>NUCLEOTIDE SEQUENCE [LARGE SCALE GENOMIC DNA]</scope>
    <source>
        <strain evidence="4">B35_G9</strain>
    </source>
</reference>
<dbReference type="PANTHER" id="PTHR34386:SF1">
    <property type="entry name" value="GLUTAREDOXIN-LIKE PROTEIN NRDH"/>
    <property type="match status" value="1"/>
</dbReference>
<evidence type="ECO:0000259" key="3">
    <source>
        <dbReference type="Pfam" id="PF00462"/>
    </source>
</evidence>
<accession>A0A660S8G1</accession>
<dbReference type="Proteomes" id="UP000282321">
    <property type="component" value="Unassembled WGS sequence"/>
</dbReference>
<sequence length="84" mass="9532">MAVEKKQPRVIVFSTPSCPWCRKTKMYLKQNKIKFKDIDVSKDMSAARDMVRMTGQQGVPVVLIGNRPIVGFNKPLINKLLGIK</sequence>
<dbReference type="InterPro" id="IPR002109">
    <property type="entry name" value="Glutaredoxin"/>
</dbReference>
<dbReference type="AlphaFoldDB" id="A0A660S8G1"/>
<dbReference type="PANTHER" id="PTHR34386">
    <property type="entry name" value="GLUTAREDOXIN"/>
    <property type="match status" value="1"/>
</dbReference>
<gene>
    <name evidence="4" type="ORF">DRP44_03895</name>
</gene>
<evidence type="ECO:0000256" key="1">
    <source>
        <dbReference type="ARBA" id="ARBA00023157"/>
    </source>
</evidence>
<dbReference type="EMBL" id="QNBC01000040">
    <property type="protein sequence ID" value="RKX66523.1"/>
    <property type="molecule type" value="Genomic_DNA"/>
</dbReference>
<dbReference type="SUPFAM" id="SSF52833">
    <property type="entry name" value="Thioredoxin-like"/>
    <property type="match status" value="1"/>
</dbReference>
<keyword evidence="2" id="KW-0676">Redox-active center</keyword>
<dbReference type="InterPro" id="IPR011767">
    <property type="entry name" value="GLR_AS"/>
</dbReference>
<dbReference type="GO" id="GO:0009055">
    <property type="term" value="F:electron transfer activity"/>
    <property type="evidence" value="ECO:0007669"/>
    <property type="project" value="TreeGrafter"/>
</dbReference>
<keyword evidence="1" id="KW-1015">Disulfide bond</keyword>
<dbReference type="InterPro" id="IPR014025">
    <property type="entry name" value="Glutaredoxin_subgr"/>
</dbReference>
<dbReference type="Gene3D" id="3.40.30.10">
    <property type="entry name" value="Glutaredoxin"/>
    <property type="match status" value="1"/>
</dbReference>
<evidence type="ECO:0000256" key="2">
    <source>
        <dbReference type="ARBA" id="ARBA00023284"/>
    </source>
</evidence>
<dbReference type="CDD" id="cd02976">
    <property type="entry name" value="NrdH"/>
    <property type="match status" value="1"/>
</dbReference>
<dbReference type="InterPro" id="IPR051548">
    <property type="entry name" value="Grx-like_ET"/>
</dbReference>
<name>A0A660S8G1_UNCT6</name>
<dbReference type="PRINTS" id="PR00160">
    <property type="entry name" value="GLUTAREDOXIN"/>
</dbReference>
<feature type="domain" description="Glutaredoxin" evidence="3">
    <location>
        <begin position="10"/>
        <end position="67"/>
    </location>
</feature>
<dbReference type="InterPro" id="IPR036249">
    <property type="entry name" value="Thioredoxin-like_sf"/>
</dbReference>
<proteinExistence type="predicted"/>
<dbReference type="PROSITE" id="PS00195">
    <property type="entry name" value="GLUTAREDOXIN_1"/>
    <property type="match status" value="1"/>
</dbReference>
<dbReference type="PROSITE" id="PS51354">
    <property type="entry name" value="GLUTAREDOXIN_2"/>
    <property type="match status" value="1"/>
</dbReference>
<organism evidence="4 5">
    <name type="scientific">candidate division TA06 bacterium</name>
    <dbReference type="NCBI Taxonomy" id="2250710"/>
    <lineage>
        <taxon>Bacteria</taxon>
        <taxon>Bacteria division TA06</taxon>
    </lineage>
</organism>
<evidence type="ECO:0000313" key="5">
    <source>
        <dbReference type="Proteomes" id="UP000282321"/>
    </source>
</evidence>